<gene>
    <name evidence="3" type="ORF">DdX_15005</name>
</gene>
<keyword evidence="4" id="KW-1185">Reference proteome</keyword>
<dbReference type="Pfam" id="PF10317">
    <property type="entry name" value="7TM_GPCR_Srd"/>
    <property type="match status" value="1"/>
</dbReference>
<dbReference type="Proteomes" id="UP001201812">
    <property type="component" value="Unassembled WGS sequence"/>
</dbReference>
<organism evidence="3 4">
    <name type="scientific">Ditylenchus destructor</name>
    <dbReference type="NCBI Taxonomy" id="166010"/>
    <lineage>
        <taxon>Eukaryota</taxon>
        <taxon>Metazoa</taxon>
        <taxon>Ecdysozoa</taxon>
        <taxon>Nematoda</taxon>
        <taxon>Chromadorea</taxon>
        <taxon>Rhabditida</taxon>
        <taxon>Tylenchina</taxon>
        <taxon>Tylenchomorpha</taxon>
        <taxon>Sphaerularioidea</taxon>
        <taxon>Anguinidae</taxon>
        <taxon>Anguininae</taxon>
        <taxon>Ditylenchus</taxon>
    </lineage>
</organism>
<feature type="compositionally biased region" description="Low complexity" evidence="1">
    <location>
        <begin position="321"/>
        <end position="339"/>
    </location>
</feature>
<feature type="region of interest" description="Disordered" evidence="1">
    <location>
        <begin position="321"/>
        <end position="345"/>
    </location>
</feature>
<evidence type="ECO:0000256" key="2">
    <source>
        <dbReference type="SAM" id="Phobius"/>
    </source>
</evidence>
<feature type="transmembrane region" description="Helical" evidence="2">
    <location>
        <begin position="246"/>
        <end position="272"/>
    </location>
</feature>
<reference evidence="3" key="1">
    <citation type="submission" date="2022-01" db="EMBL/GenBank/DDBJ databases">
        <title>Genome Sequence Resource for Two Populations of Ditylenchus destructor, the Migratory Endoparasitic Phytonematode.</title>
        <authorList>
            <person name="Zhang H."/>
            <person name="Lin R."/>
            <person name="Xie B."/>
        </authorList>
    </citation>
    <scope>NUCLEOTIDE SEQUENCE</scope>
    <source>
        <strain evidence="3">BazhouSP</strain>
    </source>
</reference>
<name>A0AAD4MS97_9BILA</name>
<dbReference type="AlphaFoldDB" id="A0AAD4MS97"/>
<dbReference type="Gene3D" id="1.20.1070.10">
    <property type="entry name" value="Rhodopsin 7-helix transmembrane proteins"/>
    <property type="match status" value="1"/>
</dbReference>
<feature type="transmembrane region" description="Helical" evidence="2">
    <location>
        <begin position="134"/>
        <end position="154"/>
    </location>
</feature>
<dbReference type="PANTHER" id="PTHR22943">
    <property type="entry name" value="7-TRANSMEMBRANE DOMAIN RECEPTOR C.ELEGANS"/>
    <property type="match status" value="1"/>
</dbReference>
<keyword evidence="2" id="KW-0812">Transmembrane</keyword>
<evidence type="ECO:0000256" key="1">
    <source>
        <dbReference type="SAM" id="MobiDB-lite"/>
    </source>
</evidence>
<protein>
    <submittedName>
        <fullName evidence="3">Serpentine type 7TM GPCR chemoreceptor srd domain-containing protein</fullName>
    </submittedName>
</protein>
<evidence type="ECO:0000313" key="3">
    <source>
        <dbReference type="EMBL" id="KAI1703270.1"/>
    </source>
</evidence>
<sequence length="345" mass="39605">MSRVILVRLVHDLNSAFCLVIGGVLNILLIYLIRRKTSKEMTVYSRILLQTCIIDLYVLTIGYLLQPIFFVNEGNSSHTWNGPIRSLFHPSEFTHFGLFCAWIVGGFLSSASMTMQFVYRYLLLCRNITISHFVYMLLIIVPGAFCVVWMNLIFDVTSGNSPPTMKIYNDSKFYYLLRESAKEEYVVVSLSDEKGSLTCIIGCMIMNAAFYLIIIASALRMKIFIRKQKERMNAEKFKQMEQQMTYILATQAFMPSISLAVHTFTLTCYVVFTESSVYFLMYLSVPVYWLPVFNPLATMLIIRNYRNFILAPCRRRQNHGSKATLTANSTTSSTLSMSSVRPAWQ</sequence>
<proteinExistence type="predicted"/>
<evidence type="ECO:0000313" key="4">
    <source>
        <dbReference type="Proteomes" id="UP001201812"/>
    </source>
</evidence>
<dbReference type="InterPro" id="IPR019421">
    <property type="entry name" value="7TM_GPCR_serpentine_rcpt_Srd"/>
</dbReference>
<dbReference type="SUPFAM" id="SSF81321">
    <property type="entry name" value="Family A G protein-coupled receptor-like"/>
    <property type="match status" value="1"/>
</dbReference>
<feature type="transmembrane region" description="Helical" evidence="2">
    <location>
        <begin position="195"/>
        <end position="219"/>
    </location>
</feature>
<feature type="transmembrane region" description="Helical" evidence="2">
    <location>
        <begin position="278"/>
        <end position="302"/>
    </location>
</feature>
<feature type="transmembrane region" description="Helical" evidence="2">
    <location>
        <begin position="96"/>
        <end position="122"/>
    </location>
</feature>
<keyword evidence="2" id="KW-1133">Transmembrane helix</keyword>
<feature type="transmembrane region" description="Helical" evidence="2">
    <location>
        <begin position="45"/>
        <end position="65"/>
    </location>
</feature>
<comment type="caution">
    <text evidence="3">The sequence shown here is derived from an EMBL/GenBank/DDBJ whole genome shotgun (WGS) entry which is preliminary data.</text>
</comment>
<accession>A0AAD4MS97</accession>
<keyword evidence="2" id="KW-0472">Membrane</keyword>
<feature type="transmembrane region" description="Helical" evidence="2">
    <location>
        <begin position="13"/>
        <end position="33"/>
    </location>
</feature>
<dbReference type="EMBL" id="JAKKPZ010000085">
    <property type="protein sequence ID" value="KAI1703270.1"/>
    <property type="molecule type" value="Genomic_DNA"/>
</dbReference>
<dbReference type="PANTHER" id="PTHR22943:SF248">
    <property type="entry name" value="SEVEN TM RECEPTOR"/>
    <property type="match status" value="1"/>
</dbReference>